<dbReference type="EMBL" id="CAJOBI010177809">
    <property type="protein sequence ID" value="CAF4914272.1"/>
    <property type="molecule type" value="Genomic_DNA"/>
</dbReference>
<protein>
    <submittedName>
        <fullName evidence="1">Uncharacterized protein</fullName>
    </submittedName>
</protein>
<accession>A0A8S3CEU5</accession>
<sequence>MYQLGLEFLRIYDGKFNYPERHKFDMRYRKKTW</sequence>
<dbReference type="AlphaFoldDB" id="A0A8S3CEU5"/>
<evidence type="ECO:0000313" key="2">
    <source>
        <dbReference type="Proteomes" id="UP000676336"/>
    </source>
</evidence>
<comment type="caution">
    <text evidence="1">The sequence shown here is derived from an EMBL/GenBank/DDBJ whole genome shotgun (WGS) entry which is preliminary data.</text>
</comment>
<proteinExistence type="predicted"/>
<feature type="non-terminal residue" evidence="1">
    <location>
        <position position="1"/>
    </location>
</feature>
<gene>
    <name evidence="1" type="ORF">SMN809_LOCUS52379</name>
</gene>
<organism evidence="1 2">
    <name type="scientific">Rotaria magnacalcarata</name>
    <dbReference type="NCBI Taxonomy" id="392030"/>
    <lineage>
        <taxon>Eukaryota</taxon>
        <taxon>Metazoa</taxon>
        <taxon>Spiralia</taxon>
        <taxon>Gnathifera</taxon>
        <taxon>Rotifera</taxon>
        <taxon>Eurotatoria</taxon>
        <taxon>Bdelloidea</taxon>
        <taxon>Philodinida</taxon>
        <taxon>Philodinidae</taxon>
        <taxon>Rotaria</taxon>
    </lineage>
</organism>
<evidence type="ECO:0000313" key="1">
    <source>
        <dbReference type="EMBL" id="CAF4914272.1"/>
    </source>
</evidence>
<name>A0A8S3CEU5_9BILA</name>
<reference evidence="1" key="1">
    <citation type="submission" date="2021-02" db="EMBL/GenBank/DDBJ databases">
        <authorList>
            <person name="Nowell W R."/>
        </authorList>
    </citation>
    <scope>NUCLEOTIDE SEQUENCE</scope>
</reference>
<dbReference type="Proteomes" id="UP000676336">
    <property type="component" value="Unassembled WGS sequence"/>
</dbReference>